<proteinExistence type="inferred from homology"/>
<dbReference type="EC" id="1.2.1.41" evidence="7"/>
<comment type="catalytic activity">
    <reaction evidence="6 7">
        <text>L-glutamate 5-semialdehyde + phosphate + NADP(+) = L-glutamyl 5-phosphate + NADPH + H(+)</text>
        <dbReference type="Rhea" id="RHEA:19541"/>
        <dbReference type="ChEBI" id="CHEBI:15378"/>
        <dbReference type="ChEBI" id="CHEBI:43474"/>
        <dbReference type="ChEBI" id="CHEBI:57783"/>
        <dbReference type="ChEBI" id="CHEBI:58066"/>
        <dbReference type="ChEBI" id="CHEBI:58274"/>
        <dbReference type="ChEBI" id="CHEBI:58349"/>
        <dbReference type="EC" id="1.2.1.41"/>
    </reaction>
</comment>
<keyword evidence="7" id="KW-0963">Cytoplasm</keyword>
<dbReference type="GO" id="GO:0005737">
    <property type="term" value="C:cytoplasm"/>
    <property type="evidence" value="ECO:0007669"/>
    <property type="project" value="UniProtKB-SubCell"/>
</dbReference>
<dbReference type="PANTHER" id="PTHR11063:SF8">
    <property type="entry name" value="DELTA-1-PYRROLINE-5-CARBOXYLATE SYNTHASE"/>
    <property type="match status" value="1"/>
</dbReference>
<evidence type="ECO:0000256" key="3">
    <source>
        <dbReference type="ARBA" id="ARBA00022650"/>
    </source>
</evidence>
<evidence type="ECO:0000256" key="4">
    <source>
        <dbReference type="ARBA" id="ARBA00022857"/>
    </source>
</evidence>
<dbReference type="InterPro" id="IPR016161">
    <property type="entry name" value="Ald_DH/histidinol_DH"/>
</dbReference>
<name>A0AAW8Z957_9GAMM</name>
<dbReference type="EMBL" id="JAWJYY010000001">
    <property type="protein sequence ID" value="MDV4316610.1"/>
    <property type="molecule type" value="Genomic_DNA"/>
</dbReference>
<dbReference type="FunFam" id="3.40.309.10:FF:000006">
    <property type="entry name" value="Gamma-glutamyl phosphate reductase"/>
    <property type="match status" value="1"/>
</dbReference>
<comment type="caution">
    <text evidence="9">The sequence shown here is derived from an EMBL/GenBank/DDBJ whole genome shotgun (WGS) entry which is preliminary data.</text>
</comment>
<evidence type="ECO:0000256" key="7">
    <source>
        <dbReference type="HAMAP-Rule" id="MF_00412"/>
    </source>
</evidence>
<keyword evidence="3 7" id="KW-0641">Proline biosynthesis</keyword>
<comment type="pathway">
    <text evidence="1 7">Amino-acid biosynthesis; L-proline biosynthesis; L-glutamate 5-semialdehyde from L-glutamate: step 2/2.</text>
</comment>
<comment type="function">
    <text evidence="7">Catalyzes the NADPH-dependent reduction of L-glutamate 5-phosphate into L-glutamate 5-semialdehyde and phosphate. The product spontaneously undergoes cyclization to form 1-pyrroline-5-carboxylate.</text>
</comment>
<keyword evidence="2 7" id="KW-0028">Amino-acid biosynthesis</keyword>
<gene>
    <name evidence="7" type="primary">proA</name>
    <name evidence="9" type="ORF">MSG88_12800</name>
</gene>
<feature type="domain" description="Aldehyde dehydrogenase" evidence="8">
    <location>
        <begin position="14"/>
        <end position="289"/>
    </location>
</feature>
<sequence length="421" mass="45583">MHESIEQYMQTVGQQARQASAVLASASTQTKNHALSAIYTALENSETAILAANQIDMTKGRNNNLDSALLDRLELTPPRFKGMLQGLKDVIGLLDPIGEITDMAYRPSGIQIGKMRVPLGVVGMIYESRPNVTLEAASLALKSGNAIILRGGSEALESNKAIAEAIQYGLKTAGLPETAVQVINTPDRAAVGQLITMSEYVDVIVPRGGKGLIERITNEARIPVIKHLDGNCHVFVEAQADLQKALPIALNAKTHRYGVCNAMETLLVDEAIADEFLPRIAELYAEKQVELRGCAETQRILGDSVQTATEDDWYTEYLGPVLAIKVVSGLDEAITHINKYGSHHTDAIITENFSLARQFLARVDSSSVMINASTRFADGFEYGLGAEIGISTDKIHTRGPVGLEGLTSQKWVVFGDGQIRQ</sequence>
<dbReference type="Gene3D" id="3.40.309.10">
    <property type="entry name" value="Aldehyde Dehydrogenase, Chain A, domain 2"/>
    <property type="match status" value="1"/>
</dbReference>
<keyword evidence="5 7" id="KW-0560">Oxidoreductase</keyword>
<dbReference type="Proteomes" id="UP001284654">
    <property type="component" value="Unassembled WGS sequence"/>
</dbReference>
<evidence type="ECO:0000256" key="5">
    <source>
        <dbReference type="ARBA" id="ARBA00023002"/>
    </source>
</evidence>
<dbReference type="Pfam" id="PF00171">
    <property type="entry name" value="Aldedh"/>
    <property type="match status" value="2"/>
</dbReference>
<accession>A0AAW8Z957</accession>
<dbReference type="GO" id="GO:0004350">
    <property type="term" value="F:glutamate-5-semialdehyde dehydrogenase activity"/>
    <property type="evidence" value="ECO:0007669"/>
    <property type="project" value="UniProtKB-UniRule"/>
</dbReference>
<dbReference type="NCBIfam" id="TIGR00407">
    <property type="entry name" value="proA"/>
    <property type="match status" value="1"/>
</dbReference>
<dbReference type="GO" id="GO:0050661">
    <property type="term" value="F:NADP binding"/>
    <property type="evidence" value="ECO:0007669"/>
    <property type="project" value="InterPro"/>
</dbReference>
<evidence type="ECO:0000313" key="10">
    <source>
        <dbReference type="Proteomes" id="UP001284654"/>
    </source>
</evidence>
<reference evidence="9" key="1">
    <citation type="submission" date="2023-10" db="EMBL/GenBank/DDBJ databases">
        <authorList>
            <person name="Sykes E.M.E."/>
            <person name="Khan I.U.H."/>
            <person name="Kumar A."/>
        </authorList>
    </citation>
    <scope>NUCLEOTIDE SEQUENCE</scope>
    <source>
        <strain evidence="9">IK5</strain>
    </source>
</reference>
<dbReference type="InterPro" id="IPR016163">
    <property type="entry name" value="Ald_DH_C"/>
</dbReference>
<dbReference type="SUPFAM" id="SSF53720">
    <property type="entry name" value="ALDH-like"/>
    <property type="match status" value="1"/>
</dbReference>
<dbReference type="InterPro" id="IPR020593">
    <property type="entry name" value="G-glutamylP_reductase_CS"/>
</dbReference>
<dbReference type="RefSeq" id="WP_104473752.1">
    <property type="nucleotide sequence ID" value="NZ_CP044445.1"/>
</dbReference>
<dbReference type="InterPro" id="IPR015590">
    <property type="entry name" value="Aldehyde_DH_dom"/>
</dbReference>
<feature type="domain" description="Aldehyde dehydrogenase" evidence="8">
    <location>
        <begin position="313"/>
        <end position="378"/>
    </location>
</feature>
<comment type="subcellular location">
    <subcellularLocation>
        <location evidence="7">Cytoplasm</location>
    </subcellularLocation>
</comment>
<dbReference type="HAMAP" id="MF_00412">
    <property type="entry name" value="ProA"/>
    <property type="match status" value="1"/>
</dbReference>
<evidence type="ECO:0000313" key="9">
    <source>
        <dbReference type="EMBL" id="MDV4316610.1"/>
    </source>
</evidence>
<protein>
    <recommendedName>
        <fullName evidence="7">Gamma-glutamyl phosphate reductase</fullName>
        <shortName evidence="7">GPR</shortName>
        <ecNumber evidence="7">1.2.1.41</ecNumber>
    </recommendedName>
    <alternativeName>
        <fullName evidence="7">Glutamate-5-semialdehyde dehydrogenase</fullName>
    </alternativeName>
    <alternativeName>
        <fullName evidence="7">Glutamyl-gamma-semialdehyde dehydrogenase</fullName>
        <shortName evidence="7">GSA dehydrogenase</shortName>
    </alternativeName>
</protein>
<dbReference type="PROSITE" id="PS01223">
    <property type="entry name" value="PROA"/>
    <property type="match status" value="1"/>
</dbReference>
<dbReference type="InterPro" id="IPR000965">
    <property type="entry name" value="GPR_dom"/>
</dbReference>
<dbReference type="CDD" id="cd07079">
    <property type="entry name" value="ALDH_F18-19_ProA-GPR"/>
    <property type="match status" value="1"/>
</dbReference>
<evidence type="ECO:0000256" key="6">
    <source>
        <dbReference type="ARBA" id="ARBA00049024"/>
    </source>
</evidence>
<dbReference type="NCBIfam" id="NF001221">
    <property type="entry name" value="PRK00197.1"/>
    <property type="match status" value="1"/>
</dbReference>
<evidence type="ECO:0000256" key="1">
    <source>
        <dbReference type="ARBA" id="ARBA00004985"/>
    </source>
</evidence>
<dbReference type="InterPro" id="IPR012134">
    <property type="entry name" value="Glu-5-SA_DH"/>
</dbReference>
<dbReference type="InterPro" id="IPR016162">
    <property type="entry name" value="Ald_DH_N"/>
</dbReference>
<organism evidence="9 10">
    <name type="scientific">Acinetobacter indicus</name>
    <dbReference type="NCBI Taxonomy" id="756892"/>
    <lineage>
        <taxon>Bacteria</taxon>
        <taxon>Pseudomonadati</taxon>
        <taxon>Pseudomonadota</taxon>
        <taxon>Gammaproteobacteria</taxon>
        <taxon>Moraxellales</taxon>
        <taxon>Moraxellaceae</taxon>
        <taxon>Acinetobacter</taxon>
    </lineage>
</organism>
<evidence type="ECO:0000259" key="8">
    <source>
        <dbReference type="Pfam" id="PF00171"/>
    </source>
</evidence>
<dbReference type="PIRSF" id="PIRSF000151">
    <property type="entry name" value="GPR"/>
    <property type="match status" value="1"/>
</dbReference>
<dbReference type="AlphaFoldDB" id="A0AAW8Z957"/>
<comment type="similarity">
    <text evidence="7">Belongs to the gamma-glutamyl phosphate reductase family.</text>
</comment>
<dbReference type="GO" id="GO:0055129">
    <property type="term" value="P:L-proline biosynthetic process"/>
    <property type="evidence" value="ECO:0007669"/>
    <property type="project" value="UniProtKB-UniRule"/>
</dbReference>
<dbReference type="Gene3D" id="3.40.605.10">
    <property type="entry name" value="Aldehyde Dehydrogenase, Chain A, domain 1"/>
    <property type="match status" value="1"/>
</dbReference>
<keyword evidence="4 7" id="KW-0521">NADP</keyword>
<evidence type="ECO:0000256" key="2">
    <source>
        <dbReference type="ARBA" id="ARBA00022605"/>
    </source>
</evidence>
<dbReference type="PANTHER" id="PTHR11063">
    <property type="entry name" value="GLUTAMATE SEMIALDEHYDE DEHYDROGENASE"/>
    <property type="match status" value="1"/>
</dbReference>